<dbReference type="InterPro" id="IPR000873">
    <property type="entry name" value="AMP-dep_synth/lig_dom"/>
</dbReference>
<keyword evidence="3" id="KW-0436">Ligase</keyword>
<dbReference type="GO" id="GO:0016405">
    <property type="term" value="F:CoA-ligase activity"/>
    <property type="evidence" value="ECO:0007669"/>
    <property type="project" value="TreeGrafter"/>
</dbReference>
<gene>
    <name evidence="3" type="ORF">EJ08DRAFT_210689</name>
</gene>
<dbReference type="OrthoDB" id="6509636at2759"/>
<evidence type="ECO:0000259" key="1">
    <source>
        <dbReference type="Pfam" id="PF00501"/>
    </source>
</evidence>
<dbReference type="Gene3D" id="2.30.38.10">
    <property type="entry name" value="Luciferase, Domain 3"/>
    <property type="match status" value="1"/>
</dbReference>
<dbReference type="InterPro" id="IPR025110">
    <property type="entry name" value="AMP-bd_C"/>
</dbReference>
<keyword evidence="4" id="KW-1185">Reference proteome</keyword>
<comment type="caution">
    <text evidence="3">The sequence shown here is derived from an EMBL/GenBank/DDBJ whole genome shotgun (WGS) entry which is preliminary data.</text>
</comment>
<feature type="domain" description="AMP-binding enzyme C-terminal" evidence="2">
    <location>
        <begin position="481"/>
        <end position="563"/>
    </location>
</feature>
<dbReference type="Proteomes" id="UP000800235">
    <property type="component" value="Unassembled WGS sequence"/>
</dbReference>
<protein>
    <submittedName>
        <fullName evidence="3">Phenylacetyl-CoA ligase-like protein</fullName>
    </submittedName>
</protein>
<dbReference type="Pfam" id="PF00501">
    <property type="entry name" value="AMP-binding"/>
    <property type="match status" value="1"/>
</dbReference>
<dbReference type="EMBL" id="MU007036">
    <property type="protein sequence ID" value="KAF2430804.1"/>
    <property type="molecule type" value="Genomic_DNA"/>
</dbReference>
<dbReference type="AlphaFoldDB" id="A0A9P4TXX1"/>
<dbReference type="PANTHER" id="PTHR24096">
    <property type="entry name" value="LONG-CHAIN-FATTY-ACID--COA LIGASE"/>
    <property type="match status" value="1"/>
</dbReference>
<dbReference type="InterPro" id="IPR020845">
    <property type="entry name" value="AMP-binding_CS"/>
</dbReference>
<sequence>MVFGPPEWAPKLPFEIPDSIPISQFMLEEKYGRFPMGRARPPFICGLSGKAPSCLDVKERVEYLARGLAKELGWNPNKGGEWDKVVGVFSINTLDLVPLAWATHRLGGVSTPANAAYNVSEVAYQLKDSGAKCLFTCLPLLESALQAAEKVGISRNRVYILETPGTPPNSEFKTVSQLVEEGSRLPKLEDLSWSKGEGARRCAFLCYSSGTSGLPKGVMISHKNVIANILQICHYDQVSRDAMTPPGETHYLENCLGLLPMSHIYGLVVICHASIFRGDGVVVLPKFDFNTCLTAIQDYKINTLYLVPPIIILFSKNRPMLDKYDLSAVKAIFTGAAPLGEETAQEIQKQYPSWLIRQGYGLTETCTVVSSTANHDVWFGSSGSIITSVLCRIVTVDGKEVTEYDTPGELLVNSPAVVLGYLNNDKANEETFVTDEEGRRWMKTGDEAIIKKSPKGYEHVFITDRIKELIKVKGLQVAPAELESHLLSHPHVADCAVIPVPDDRAGEVPKAYVVKSPSIGLEENDRVIMREICKHVEEHKSRHKWLKGGVEFIDVIPKSPSGKILRRLLRDKEKESRRQKGAKL</sequence>
<dbReference type="CDD" id="cd05911">
    <property type="entry name" value="Firefly_Luc_like"/>
    <property type="match status" value="1"/>
</dbReference>
<dbReference type="PANTHER" id="PTHR24096:SF422">
    <property type="entry name" value="BCDNA.GH02901"/>
    <property type="match status" value="1"/>
</dbReference>
<dbReference type="Gene3D" id="3.30.300.30">
    <property type="match status" value="1"/>
</dbReference>
<proteinExistence type="predicted"/>
<accession>A0A9P4TXX1</accession>
<evidence type="ECO:0000313" key="4">
    <source>
        <dbReference type="Proteomes" id="UP000800235"/>
    </source>
</evidence>
<evidence type="ECO:0000313" key="3">
    <source>
        <dbReference type="EMBL" id="KAF2430804.1"/>
    </source>
</evidence>
<dbReference type="InterPro" id="IPR045851">
    <property type="entry name" value="AMP-bd_C_sf"/>
</dbReference>
<dbReference type="SUPFAM" id="SSF56801">
    <property type="entry name" value="Acetyl-CoA synthetase-like"/>
    <property type="match status" value="1"/>
</dbReference>
<dbReference type="Pfam" id="PF13193">
    <property type="entry name" value="AMP-binding_C"/>
    <property type="match status" value="1"/>
</dbReference>
<dbReference type="PROSITE" id="PS00455">
    <property type="entry name" value="AMP_BINDING"/>
    <property type="match status" value="1"/>
</dbReference>
<evidence type="ECO:0000259" key="2">
    <source>
        <dbReference type="Pfam" id="PF13193"/>
    </source>
</evidence>
<feature type="domain" description="AMP-dependent synthetase/ligase" evidence="1">
    <location>
        <begin position="53"/>
        <end position="422"/>
    </location>
</feature>
<name>A0A9P4TXX1_9PEZI</name>
<dbReference type="Gene3D" id="3.40.50.980">
    <property type="match status" value="2"/>
</dbReference>
<reference evidence="3" key="1">
    <citation type="journal article" date="2020" name="Stud. Mycol.">
        <title>101 Dothideomycetes genomes: a test case for predicting lifestyles and emergence of pathogens.</title>
        <authorList>
            <person name="Haridas S."/>
            <person name="Albert R."/>
            <person name="Binder M."/>
            <person name="Bloem J."/>
            <person name="Labutti K."/>
            <person name="Salamov A."/>
            <person name="Andreopoulos B."/>
            <person name="Baker S."/>
            <person name="Barry K."/>
            <person name="Bills G."/>
            <person name="Bluhm B."/>
            <person name="Cannon C."/>
            <person name="Castanera R."/>
            <person name="Culley D."/>
            <person name="Daum C."/>
            <person name="Ezra D."/>
            <person name="Gonzalez J."/>
            <person name="Henrissat B."/>
            <person name="Kuo A."/>
            <person name="Liang C."/>
            <person name="Lipzen A."/>
            <person name="Lutzoni F."/>
            <person name="Magnuson J."/>
            <person name="Mondo S."/>
            <person name="Nolan M."/>
            <person name="Ohm R."/>
            <person name="Pangilinan J."/>
            <person name="Park H.-J."/>
            <person name="Ramirez L."/>
            <person name="Alfaro M."/>
            <person name="Sun H."/>
            <person name="Tritt A."/>
            <person name="Yoshinaga Y."/>
            <person name="Zwiers L.-H."/>
            <person name="Turgeon B."/>
            <person name="Goodwin S."/>
            <person name="Spatafora J."/>
            <person name="Crous P."/>
            <person name="Grigoriev I."/>
        </authorList>
    </citation>
    <scope>NUCLEOTIDE SEQUENCE</scope>
    <source>
        <strain evidence="3">CBS 130266</strain>
    </source>
</reference>
<organism evidence="3 4">
    <name type="scientific">Tothia fuscella</name>
    <dbReference type="NCBI Taxonomy" id="1048955"/>
    <lineage>
        <taxon>Eukaryota</taxon>
        <taxon>Fungi</taxon>
        <taxon>Dikarya</taxon>
        <taxon>Ascomycota</taxon>
        <taxon>Pezizomycotina</taxon>
        <taxon>Dothideomycetes</taxon>
        <taxon>Pleosporomycetidae</taxon>
        <taxon>Venturiales</taxon>
        <taxon>Cylindrosympodiaceae</taxon>
        <taxon>Tothia</taxon>
    </lineage>
</organism>